<dbReference type="KEGG" id="erl:AOC36_08780"/>
<protein>
    <recommendedName>
        <fullName evidence="1">DUF6431 domain-containing protein</fullName>
    </recommendedName>
</protein>
<dbReference type="Proteomes" id="UP000063781">
    <property type="component" value="Chromosome"/>
</dbReference>
<dbReference type="OrthoDB" id="2867419at2"/>
<dbReference type="Pfam" id="PF20020">
    <property type="entry name" value="DUF6431"/>
    <property type="match status" value="1"/>
</dbReference>
<dbReference type="RefSeq" id="WP_067633446.1">
    <property type="nucleotide sequence ID" value="NZ_CP013213.1"/>
</dbReference>
<dbReference type="InterPro" id="IPR045536">
    <property type="entry name" value="DUF6431"/>
</dbReference>
<accession>A0A0X8H1F1</accession>
<sequence length="156" mass="18323">MITVFSNTFNNKQFSQKEYYKFINSINPKTIPCPCCSKTDTLIRYGYYPKTIITGRLTIVVEIARFFCNQCKRTHAIIPSNLLPYFQLSVPTIEIILTHELDSTLLTDIDESTYIRIKIRFNDYESVRHLSYLERLNYFILSTKRNIYHSAITSPT</sequence>
<name>A0A0X8H1F1_9FIRM</name>
<reference evidence="2 3" key="1">
    <citation type="submission" date="2015-10" db="EMBL/GenBank/DDBJ databases">
        <title>Erysipelothrix larvae sp. LV19 isolated from the larval gut of the rhinoceros beetle, Trypoxylus dichotomus.</title>
        <authorList>
            <person name="Lim S."/>
            <person name="Kim B.-C."/>
        </authorList>
    </citation>
    <scope>NUCLEOTIDE SEQUENCE [LARGE SCALE GENOMIC DNA]</scope>
    <source>
        <strain evidence="2 3">LV19</strain>
    </source>
</reference>
<proteinExistence type="predicted"/>
<evidence type="ECO:0000259" key="1">
    <source>
        <dbReference type="Pfam" id="PF20020"/>
    </source>
</evidence>
<feature type="domain" description="DUF6431" evidence="1">
    <location>
        <begin position="33"/>
        <end position="116"/>
    </location>
</feature>
<organism evidence="2 3">
    <name type="scientific">Erysipelothrix larvae</name>
    <dbReference type="NCBI Taxonomy" id="1514105"/>
    <lineage>
        <taxon>Bacteria</taxon>
        <taxon>Bacillati</taxon>
        <taxon>Bacillota</taxon>
        <taxon>Erysipelotrichia</taxon>
        <taxon>Erysipelotrichales</taxon>
        <taxon>Erysipelotrichaceae</taxon>
        <taxon>Erysipelothrix</taxon>
    </lineage>
</organism>
<keyword evidence="3" id="KW-1185">Reference proteome</keyword>
<evidence type="ECO:0000313" key="3">
    <source>
        <dbReference type="Proteomes" id="UP000063781"/>
    </source>
</evidence>
<dbReference type="EMBL" id="CP013213">
    <property type="protein sequence ID" value="AMC94079.1"/>
    <property type="molecule type" value="Genomic_DNA"/>
</dbReference>
<evidence type="ECO:0000313" key="2">
    <source>
        <dbReference type="EMBL" id="AMC94079.1"/>
    </source>
</evidence>
<gene>
    <name evidence="2" type="ORF">AOC36_08780</name>
</gene>
<dbReference type="AlphaFoldDB" id="A0A0X8H1F1"/>